<name>A0A024UE06_9STRA</name>
<evidence type="ECO:0000256" key="1">
    <source>
        <dbReference type="ARBA" id="ARBA00007265"/>
    </source>
</evidence>
<dbReference type="InterPro" id="IPR032828">
    <property type="entry name" value="PolyA_RNA-bd"/>
</dbReference>
<dbReference type="GO" id="GO:0052927">
    <property type="term" value="F:CC tRNA cytidylyltransferase activity"/>
    <property type="evidence" value="ECO:0007669"/>
    <property type="project" value="TreeGrafter"/>
</dbReference>
<feature type="domain" description="Poly A polymerase head" evidence="6">
    <location>
        <begin position="62"/>
        <end position="203"/>
    </location>
</feature>
<sequence>MLLARRRHQVLLPIARHSTVFQRWQSRKSDSGAVEIQLTPAEEKLFEVLQFVRKKYAPSTTLRVAGGWVRDKVLGIPSDDIDIALDTVTGEAFVKKIVAFQKACGVPIKGFYIVKKNAEQSKHLECAAIKLLGQELDFVHLRSETYNNPNSRIPTLSGALATPKEDAMRRDITINALFYNLNTKTVEDFTGQGLLDLDRQIIRTPLAPTETFLDDPLRVLRAIRFASHYNFQLHSSIVQAMQTEPVQMALAQKVTRERVGIEVRKMLSGTNPAQALHWMRQTNLLQIVLPTFLRVPLDDSTVDATIRFVQATVAKASNVSYPTKDQFDHRVMLASALAPTRTWFTPADVVGSNDDTQPELAVANSAKRGEMMSSMLRCLREVVFPIFQRSPPVNDDVEPSQLSLCHDAAVVQSALAFLSHSNKLDKQHQPRQRWEAIKRDLKWSNVDAKHTSDVIEGCRRFEELAAFLLQTQSPAEHDCQPHTAASPLSNAADELQMVVALCLWCHLHGSGVLHHMLPILWHFTYGCDGQAKDGAKSQTPDDGTALRALLASAESIASDKTWQRTVLPAPEVQAQVKVRKGSKWQLSDVLRVVAVWEWLHPSASMEQERDFVRSVLAPVVTGSAKAA</sequence>
<dbReference type="InterPro" id="IPR002646">
    <property type="entry name" value="PolA_pol_head_dom"/>
</dbReference>
<dbReference type="VEuPathDB" id="FungiDB:H310_04757"/>
<comment type="similarity">
    <text evidence="1 5">Belongs to the tRNA nucleotidyltransferase/poly(A) polymerase family.</text>
</comment>
<evidence type="ECO:0000256" key="4">
    <source>
        <dbReference type="ARBA" id="ARBA00022884"/>
    </source>
</evidence>
<dbReference type="OrthoDB" id="445712at2759"/>
<dbReference type="SUPFAM" id="SSF81891">
    <property type="entry name" value="Poly A polymerase C-terminal region-like"/>
    <property type="match status" value="1"/>
</dbReference>
<feature type="domain" description="tRNA nucleotidyltransferase/poly(A) polymerase RNA and SrmB- binding" evidence="7">
    <location>
        <begin position="231"/>
        <end position="292"/>
    </location>
</feature>
<dbReference type="GO" id="GO:0000166">
    <property type="term" value="F:nucleotide binding"/>
    <property type="evidence" value="ECO:0007669"/>
    <property type="project" value="UniProtKB-KW"/>
</dbReference>
<protein>
    <recommendedName>
        <fullName evidence="9">Poly A polymerase head domain-containing protein</fullName>
    </recommendedName>
</protein>
<dbReference type="RefSeq" id="XP_008867450.1">
    <property type="nucleotide sequence ID" value="XM_008869228.1"/>
</dbReference>
<dbReference type="EMBL" id="KI913958">
    <property type="protein sequence ID" value="ETW04494.1"/>
    <property type="molecule type" value="Genomic_DNA"/>
</dbReference>
<evidence type="ECO:0000256" key="5">
    <source>
        <dbReference type="RuleBase" id="RU003953"/>
    </source>
</evidence>
<keyword evidence="4 5" id="KW-0694">RNA-binding</keyword>
<dbReference type="GeneID" id="20081807"/>
<dbReference type="Pfam" id="PF12627">
    <property type="entry name" value="PolyA_pol_RNAbd"/>
    <property type="match status" value="1"/>
</dbReference>
<evidence type="ECO:0000256" key="2">
    <source>
        <dbReference type="ARBA" id="ARBA00022679"/>
    </source>
</evidence>
<dbReference type="Gene3D" id="3.30.460.10">
    <property type="entry name" value="Beta Polymerase, domain 2"/>
    <property type="match status" value="1"/>
</dbReference>
<proteinExistence type="inferred from homology"/>
<accession>A0A024UE06</accession>
<dbReference type="GO" id="GO:0052929">
    <property type="term" value="F:ATP:3'-cytidine-cytidine-tRNA adenylyltransferase activity"/>
    <property type="evidence" value="ECO:0007669"/>
    <property type="project" value="TreeGrafter"/>
</dbReference>
<dbReference type="AlphaFoldDB" id="A0A024UE06"/>
<dbReference type="eggNOG" id="KOG2159">
    <property type="taxonomic scope" value="Eukaryota"/>
</dbReference>
<dbReference type="GO" id="GO:0003723">
    <property type="term" value="F:RNA binding"/>
    <property type="evidence" value="ECO:0007669"/>
    <property type="project" value="UniProtKB-KW"/>
</dbReference>
<evidence type="ECO:0000313" key="8">
    <source>
        <dbReference type="EMBL" id="ETW04494.1"/>
    </source>
</evidence>
<reference evidence="8" key="1">
    <citation type="submission" date="2013-12" db="EMBL/GenBank/DDBJ databases">
        <title>The Genome Sequence of Aphanomyces invadans NJM9701.</title>
        <authorList>
            <consortium name="The Broad Institute Genomics Platform"/>
            <person name="Russ C."/>
            <person name="Tyler B."/>
            <person name="van West P."/>
            <person name="Dieguez-Uribeondo J."/>
            <person name="Young S.K."/>
            <person name="Zeng Q."/>
            <person name="Gargeya S."/>
            <person name="Fitzgerald M."/>
            <person name="Abouelleil A."/>
            <person name="Alvarado L."/>
            <person name="Chapman S.B."/>
            <person name="Gainer-Dewar J."/>
            <person name="Goldberg J."/>
            <person name="Griggs A."/>
            <person name="Gujja S."/>
            <person name="Hansen M."/>
            <person name="Howarth C."/>
            <person name="Imamovic A."/>
            <person name="Ireland A."/>
            <person name="Larimer J."/>
            <person name="McCowan C."/>
            <person name="Murphy C."/>
            <person name="Pearson M."/>
            <person name="Poon T.W."/>
            <person name="Priest M."/>
            <person name="Roberts A."/>
            <person name="Saif S."/>
            <person name="Shea T."/>
            <person name="Sykes S."/>
            <person name="Wortman J."/>
            <person name="Nusbaum C."/>
            <person name="Birren B."/>
        </authorList>
    </citation>
    <scope>NUCLEOTIDE SEQUENCE [LARGE SCALE GENOMIC DNA]</scope>
    <source>
        <strain evidence="8">NJM9701</strain>
    </source>
</reference>
<keyword evidence="2 5" id="KW-0808">Transferase</keyword>
<dbReference type="PANTHER" id="PTHR13734:SF5">
    <property type="entry name" value="CCA TRNA NUCLEOTIDYLTRANSFERASE, MITOCHONDRIAL"/>
    <property type="match status" value="1"/>
</dbReference>
<dbReference type="PANTHER" id="PTHR13734">
    <property type="entry name" value="TRNA-NUCLEOTIDYLTRANSFERASE"/>
    <property type="match status" value="1"/>
</dbReference>
<keyword evidence="3" id="KW-0547">Nucleotide-binding</keyword>
<dbReference type="Gene3D" id="1.10.3090.10">
    <property type="entry name" value="cca-adding enzyme, domain 2"/>
    <property type="match status" value="1"/>
</dbReference>
<dbReference type="CDD" id="cd05398">
    <property type="entry name" value="NT_ClassII-CCAase"/>
    <property type="match status" value="1"/>
</dbReference>
<dbReference type="InterPro" id="IPR043519">
    <property type="entry name" value="NT_sf"/>
</dbReference>
<evidence type="ECO:0000259" key="6">
    <source>
        <dbReference type="Pfam" id="PF01743"/>
    </source>
</evidence>
<dbReference type="GO" id="GO:0001680">
    <property type="term" value="P:tRNA 3'-terminal CCA addition"/>
    <property type="evidence" value="ECO:0007669"/>
    <property type="project" value="TreeGrafter"/>
</dbReference>
<evidence type="ECO:0008006" key="9">
    <source>
        <dbReference type="Google" id="ProtNLM"/>
    </source>
</evidence>
<dbReference type="STRING" id="157072.A0A024UE06"/>
<dbReference type="Pfam" id="PF01743">
    <property type="entry name" value="PolyA_pol"/>
    <property type="match status" value="1"/>
</dbReference>
<evidence type="ECO:0000259" key="7">
    <source>
        <dbReference type="Pfam" id="PF12627"/>
    </source>
</evidence>
<dbReference type="SUPFAM" id="SSF81301">
    <property type="entry name" value="Nucleotidyltransferase"/>
    <property type="match status" value="1"/>
</dbReference>
<gene>
    <name evidence="8" type="ORF">H310_04757</name>
</gene>
<evidence type="ECO:0000256" key="3">
    <source>
        <dbReference type="ARBA" id="ARBA00022741"/>
    </source>
</evidence>
<organism evidence="8">
    <name type="scientific">Aphanomyces invadans</name>
    <dbReference type="NCBI Taxonomy" id="157072"/>
    <lineage>
        <taxon>Eukaryota</taxon>
        <taxon>Sar</taxon>
        <taxon>Stramenopiles</taxon>
        <taxon>Oomycota</taxon>
        <taxon>Saprolegniomycetes</taxon>
        <taxon>Saprolegniales</taxon>
        <taxon>Verrucalvaceae</taxon>
        <taxon>Aphanomyces</taxon>
    </lineage>
</organism>